<dbReference type="PIRSF" id="PIRSF038471">
    <property type="entry name" value="MreC"/>
    <property type="match status" value="1"/>
</dbReference>
<dbReference type="Proteomes" id="UP000030634">
    <property type="component" value="Chromosome"/>
</dbReference>
<dbReference type="HOGENOM" id="CLU_042663_1_0_0"/>
<evidence type="ECO:0000256" key="1">
    <source>
        <dbReference type="ARBA" id="ARBA00009369"/>
    </source>
</evidence>
<dbReference type="Gene3D" id="2.40.10.350">
    <property type="entry name" value="Rod shape-determining protein MreC, domain 2"/>
    <property type="match status" value="1"/>
</dbReference>
<evidence type="ECO:0000256" key="3">
    <source>
        <dbReference type="ARBA" id="ARBA00022960"/>
    </source>
</evidence>
<evidence type="ECO:0000256" key="2">
    <source>
        <dbReference type="ARBA" id="ARBA00013855"/>
    </source>
</evidence>
<gene>
    <name evidence="7" type="ORF">QR90_01705</name>
</gene>
<dbReference type="GO" id="GO:0005886">
    <property type="term" value="C:plasma membrane"/>
    <property type="evidence" value="ECO:0007669"/>
    <property type="project" value="TreeGrafter"/>
</dbReference>
<evidence type="ECO:0000256" key="5">
    <source>
        <dbReference type="SAM" id="Coils"/>
    </source>
</evidence>
<dbReference type="Gene3D" id="2.40.10.340">
    <property type="entry name" value="Rod shape-determining protein MreC, domain 1"/>
    <property type="match status" value="1"/>
</dbReference>
<dbReference type="PANTHER" id="PTHR34138:SF1">
    <property type="entry name" value="CELL SHAPE-DETERMINING PROTEIN MREC"/>
    <property type="match status" value="1"/>
</dbReference>
<dbReference type="GO" id="GO:0008360">
    <property type="term" value="P:regulation of cell shape"/>
    <property type="evidence" value="ECO:0007669"/>
    <property type="project" value="UniProtKB-KW"/>
</dbReference>
<evidence type="ECO:0000313" key="7">
    <source>
        <dbReference type="EMBL" id="AIZ44104.1"/>
    </source>
</evidence>
<dbReference type="InterPro" id="IPR042175">
    <property type="entry name" value="Cell/Rod_MreC_2"/>
</dbReference>
<dbReference type="AlphaFoldDB" id="A0A0A7KFV2"/>
<dbReference type="InterPro" id="IPR007221">
    <property type="entry name" value="MreC"/>
</dbReference>
<organism evidence="7 8">
    <name type="scientific">Deinococcus radiopugnans</name>
    <dbReference type="NCBI Taxonomy" id="57497"/>
    <lineage>
        <taxon>Bacteria</taxon>
        <taxon>Thermotogati</taxon>
        <taxon>Deinococcota</taxon>
        <taxon>Deinococci</taxon>
        <taxon>Deinococcales</taxon>
        <taxon>Deinococcaceae</taxon>
        <taxon>Deinococcus</taxon>
    </lineage>
</organism>
<dbReference type="NCBIfam" id="TIGR00219">
    <property type="entry name" value="mreC"/>
    <property type="match status" value="1"/>
</dbReference>
<dbReference type="InterPro" id="IPR055342">
    <property type="entry name" value="MreC_beta-barrel_core"/>
</dbReference>
<dbReference type="STRING" id="1182571.QR90_01705"/>
<dbReference type="Pfam" id="PF04085">
    <property type="entry name" value="MreC"/>
    <property type="match status" value="1"/>
</dbReference>
<keyword evidence="5" id="KW-0175">Coiled coil</keyword>
<dbReference type="PANTHER" id="PTHR34138">
    <property type="entry name" value="CELL SHAPE-DETERMINING PROTEIN MREC"/>
    <property type="match status" value="1"/>
</dbReference>
<evidence type="ECO:0000256" key="4">
    <source>
        <dbReference type="ARBA" id="ARBA00032089"/>
    </source>
</evidence>
<proteinExistence type="inferred from homology"/>
<sequence>MTGTRQLGLVFAGLLLISMVLTRFQVVPPTALRSVTAPISQAGVVVADNLRRAVTTVTQQRDLRAELARLQTENDVLRQRNELLTREAGRLKQLEIITRTQAPNALGIAQVVAVDPSPLLSRLTLNRGTRDGVRVRMPVTVPGGLVGQVTGVSARTATVVSLVDPESTVGVTLQGGGGGRGLAHGVPPDRLRAEFSRGVPIKVGDVLVTSSLGGVYPVGVRVGKVEQVLPLGPNDVNRSVIVRPAVDLGVVEDVTILEGL</sequence>
<dbReference type="RefSeq" id="WP_039681749.1">
    <property type="nucleotide sequence ID" value="NZ_CP010028.1"/>
</dbReference>
<evidence type="ECO:0000259" key="6">
    <source>
        <dbReference type="Pfam" id="PF04085"/>
    </source>
</evidence>
<name>A0A0A7KFV2_9DEIO</name>
<reference evidence="8" key="1">
    <citation type="submission" date="2014-11" db="EMBL/GenBank/DDBJ databases">
        <title>Hymenobacter sp. DG25B genome submission.</title>
        <authorList>
            <person name="Jung H.-Y."/>
            <person name="Kim M.K."/>
            <person name="Srinivasan S."/>
            <person name="Lim S."/>
        </authorList>
    </citation>
    <scope>NUCLEOTIDE SEQUENCE [LARGE SCALE GENOMIC DNA]</scope>
    <source>
        <strain evidence="8">DY59</strain>
    </source>
</reference>
<comment type="similarity">
    <text evidence="1">Belongs to the MreC family.</text>
</comment>
<dbReference type="EMBL" id="CP010028">
    <property type="protein sequence ID" value="AIZ44104.1"/>
    <property type="molecule type" value="Genomic_DNA"/>
</dbReference>
<feature type="domain" description="Rod shape-determining protein MreC beta-barrel core" evidence="6">
    <location>
        <begin position="111"/>
        <end position="257"/>
    </location>
</feature>
<evidence type="ECO:0000313" key="8">
    <source>
        <dbReference type="Proteomes" id="UP000030634"/>
    </source>
</evidence>
<dbReference type="KEGG" id="dsw:QR90_01705"/>
<feature type="coiled-coil region" evidence="5">
    <location>
        <begin position="60"/>
        <end position="94"/>
    </location>
</feature>
<keyword evidence="3" id="KW-0133">Cell shape</keyword>
<dbReference type="InterPro" id="IPR042177">
    <property type="entry name" value="Cell/Rod_1"/>
</dbReference>
<protein>
    <recommendedName>
        <fullName evidence="2">Cell shape-determining protein MreC</fullName>
    </recommendedName>
    <alternativeName>
        <fullName evidence="4">Cell shape protein MreC</fullName>
    </alternativeName>
</protein>
<dbReference type="CDD" id="cd14686">
    <property type="entry name" value="bZIP"/>
    <property type="match status" value="1"/>
</dbReference>
<accession>A0A0A7KFV2</accession>